<protein>
    <submittedName>
        <fullName evidence="3">Unannotated protein</fullName>
    </submittedName>
</protein>
<dbReference type="AlphaFoldDB" id="A0A6J6GJU3"/>
<evidence type="ECO:0000313" key="3">
    <source>
        <dbReference type="EMBL" id="CAB4597108.1"/>
    </source>
</evidence>
<keyword evidence="1" id="KW-0238">DNA-binding</keyword>
<dbReference type="Gene3D" id="1.10.357.10">
    <property type="entry name" value="Tetracycline Repressor, domain 2"/>
    <property type="match status" value="1"/>
</dbReference>
<dbReference type="PANTHER" id="PTHR30055">
    <property type="entry name" value="HTH-TYPE TRANSCRIPTIONAL REGULATOR RUTR"/>
    <property type="match status" value="1"/>
</dbReference>
<gene>
    <name evidence="3" type="ORF">UFOPK1807_00610</name>
</gene>
<reference evidence="3" key="1">
    <citation type="submission" date="2020-05" db="EMBL/GenBank/DDBJ databases">
        <authorList>
            <person name="Chiriac C."/>
            <person name="Salcher M."/>
            <person name="Ghai R."/>
            <person name="Kavagutti S V."/>
        </authorList>
    </citation>
    <scope>NUCLEOTIDE SEQUENCE</scope>
</reference>
<dbReference type="GO" id="GO:0003700">
    <property type="term" value="F:DNA-binding transcription factor activity"/>
    <property type="evidence" value="ECO:0007669"/>
    <property type="project" value="TreeGrafter"/>
</dbReference>
<dbReference type="PRINTS" id="PR00455">
    <property type="entry name" value="HTHTETR"/>
</dbReference>
<dbReference type="SUPFAM" id="SSF46689">
    <property type="entry name" value="Homeodomain-like"/>
    <property type="match status" value="1"/>
</dbReference>
<dbReference type="PROSITE" id="PS50977">
    <property type="entry name" value="HTH_TETR_2"/>
    <property type="match status" value="1"/>
</dbReference>
<accession>A0A6J6GJU3</accession>
<name>A0A6J6GJU3_9ZZZZ</name>
<dbReference type="Pfam" id="PF00440">
    <property type="entry name" value="TetR_N"/>
    <property type="match status" value="1"/>
</dbReference>
<dbReference type="InterPro" id="IPR001647">
    <property type="entry name" value="HTH_TetR"/>
</dbReference>
<proteinExistence type="predicted"/>
<evidence type="ECO:0000256" key="1">
    <source>
        <dbReference type="ARBA" id="ARBA00023125"/>
    </source>
</evidence>
<dbReference type="GO" id="GO:0000976">
    <property type="term" value="F:transcription cis-regulatory region binding"/>
    <property type="evidence" value="ECO:0007669"/>
    <property type="project" value="TreeGrafter"/>
</dbReference>
<sequence>MPRIATPTLADHRDWRRSQLIEAAAAIALESGGAAITVAAVAQRAGLSRTSVYEYFASSADLAADLVIEEFETFTQALRRASEGTSDPLQSIERWIKESLIYIADGRHLLAKALSSIDMPRERAASIGAAHRALLVPLRSKLSELGVSDIDLALSMIQSITDGASRRIERGDDAESVILSVTSFCIAGIETLRR</sequence>
<dbReference type="InterPro" id="IPR050109">
    <property type="entry name" value="HTH-type_TetR-like_transc_reg"/>
</dbReference>
<organism evidence="3">
    <name type="scientific">freshwater metagenome</name>
    <dbReference type="NCBI Taxonomy" id="449393"/>
    <lineage>
        <taxon>unclassified sequences</taxon>
        <taxon>metagenomes</taxon>
        <taxon>ecological metagenomes</taxon>
    </lineage>
</organism>
<evidence type="ECO:0000259" key="2">
    <source>
        <dbReference type="PROSITE" id="PS50977"/>
    </source>
</evidence>
<dbReference type="PANTHER" id="PTHR30055:SF226">
    <property type="entry name" value="HTH-TYPE TRANSCRIPTIONAL REGULATOR PKSA"/>
    <property type="match status" value="1"/>
</dbReference>
<dbReference type="EMBL" id="CAEZUI010000064">
    <property type="protein sequence ID" value="CAB4597108.1"/>
    <property type="molecule type" value="Genomic_DNA"/>
</dbReference>
<dbReference type="InterPro" id="IPR009057">
    <property type="entry name" value="Homeodomain-like_sf"/>
</dbReference>
<feature type="domain" description="HTH tetR-type" evidence="2">
    <location>
        <begin position="14"/>
        <end position="74"/>
    </location>
</feature>